<dbReference type="EMBL" id="JAODYH010000003">
    <property type="protein sequence ID" value="MCT9810138.1"/>
    <property type="molecule type" value="Genomic_DNA"/>
</dbReference>
<reference evidence="2 3" key="1">
    <citation type="submission" date="2022-09" db="EMBL/GenBank/DDBJ databases">
        <title>Draft genome of isolate Be4.</title>
        <authorList>
            <person name="Sanchez-Castro I."/>
            <person name="Martinez-Rodriguez P."/>
            <person name="Descostes M."/>
            <person name="Merroun M."/>
        </authorList>
    </citation>
    <scope>NUCLEOTIDE SEQUENCE [LARGE SCALE GENOMIC DNA]</scope>
    <source>
        <strain evidence="2 3">Be4</strain>
    </source>
</reference>
<dbReference type="PANTHER" id="PTHR43610">
    <property type="entry name" value="BLL6696 PROTEIN"/>
    <property type="match status" value="1"/>
</dbReference>
<proteinExistence type="predicted"/>
<evidence type="ECO:0000259" key="1">
    <source>
        <dbReference type="PROSITE" id="PS51186"/>
    </source>
</evidence>
<evidence type="ECO:0000313" key="3">
    <source>
        <dbReference type="Proteomes" id="UP001525968"/>
    </source>
</evidence>
<comment type="caution">
    <text evidence="2">The sequence shown here is derived from an EMBL/GenBank/DDBJ whole genome shotgun (WGS) entry which is preliminary data.</text>
</comment>
<dbReference type="Proteomes" id="UP001525968">
    <property type="component" value="Unassembled WGS sequence"/>
</dbReference>
<dbReference type="PANTHER" id="PTHR43610:SF1">
    <property type="entry name" value="N-ACETYLTRANSFERASE DOMAIN-CONTAINING PROTEIN"/>
    <property type="match status" value="1"/>
</dbReference>
<dbReference type="SUPFAM" id="SSF55729">
    <property type="entry name" value="Acyl-CoA N-acyltransferases (Nat)"/>
    <property type="match status" value="1"/>
</dbReference>
<protein>
    <submittedName>
        <fullName evidence="2">GNAT family N-acetyltransferase</fullName>
    </submittedName>
</protein>
<evidence type="ECO:0000313" key="2">
    <source>
        <dbReference type="EMBL" id="MCT9810138.1"/>
    </source>
</evidence>
<dbReference type="PROSITE" id="PS51186">
    <property type="entry name" value="GNAT"/>
    <property type="match status" value="1"/>
</dbReference>
<dbReference type="RefSeq" id="WP_261499127.1">
    <property type="nucleotide sequence ID" value="NZ_JAODYH010000003.1"/>
</dbReference>
<dbReference type="Pfam" id="PF13302">
    <property type="entry name" value="Acetyltransf_3"/>
    <property type="match status" value="1"/>
</dbReference>
<feature type="domain" description="N-acetyltransferase" evidence="1">
    <location>
        <begin position="29"/>
        <end position="183"/>
    </location>
</feature>
<dbReference type="InterPro" id="IPR000182">
    <property type="entry name" value="GNAT_dom"/>
</dbReference>
<keyword evidence="3" id="KW-1185">Reference proteome</keyword>
<accession>A0ABT2PIW5</accession>
<dbReference type="Gene3D" id="3.40.630.30">
    <property type="match status" value="1"/>
</dbReference>
<dbReference type="InterPro" id="IPR016181">
    <property type="entry name" value="Acyl_CoA_acyltransferase"/>
</dbReference>
<sequence>MTSAAAFTASVVLQAHGVRLEPLGMEHEAGLRAAAADGELWNLRITSVPRPEDTAAYIAHALEMQARGERLPWAVVDATSGSVLGCTSYHDILPAVRRLEIGWTWYARSVQRSHVNTAAKLLLMQHAFDTLGCQVVGWRTDHLNTASQRAIERLGAHKDGVLRGHALRRDGSVRDTVMYSLLAAEWPPVRARLLERLQQPSSPGPTGQRTMPC</sequence>
<gene>
    <name evidence="2" type="ORF">N0K08_05805</name>
</gene>
<name>A0ABT2PIW5_9BURK</name>
<organism evidence="2 3">
    <name type="scientific">Acidovorax bellezanensis</name>
    <dbReference type="NCBI Taxonomy" id="2976702"/>
    <lineage>
        <taxon>Bacteria</taxon>
        <taxon>Pseudomonadati</taxon>
        <taxon>Pseudomonadota</taxon>
        <taxon>Betaproteobacteria</taxon>
        <taxon>Burkholderiales</taxon>
        <taxon>Comamonadaceae</taxon>
        <taxon>Acidovorax</taxon>
    </lineage>
</organism>